<keyword evidence="10" id="KW-0413">Isomerase</keyword>
<evidence type="ECO:0000256" key="7">
    <source>
        <dbReference type="RuleBase" id="RU364038"/>
    </source>
</evidence>
<proteinExistence type="inferred from homology"/>
<dbReference type="Gene3D" id="3.10.450.70">
    <property type="entry name" value="Disulphide bond isomerase, DsbC/G, N-terminal"/>
    <property type="match status" value="1"/>
</dbReference>
<dbReference type="InterPro" id="IPR036249">
    <property type="entry name" value="Thioredoxin-like_sf"/>
</dbReference>
<dbReference type="AlphaFoldDB" id="K4KG17"/>
<keyword evidence="11" id="KW-1185">Reference proteome</keyword>
<keyword evidence="4 7" id="KW-0574">Periplasm</keyword>
<dbReference type="SUPFAM" id="SSF52833">
    <property type="entry name" value="Thioredoxin-like"/>
    <property type="match status" value="1"/>
</dbReference>
<dbReference type="Proteomes" id="UP000000466">
    <property type="component" value="Chromosome"/>
</dbReference>
<evidence type="ECO:0000256" key="5">
    <source>
        <dbReference type="ARBA" id="ARBA00023157"/>
    </source>
</evidence>
<organism evidence="10 11">
    <name type="scientific">Simiduia agarivorans (strain DSM 21679 / JCM 13881 / BCRC 17597 / SA1)</name>
    <dbReference type="NCBI Taxonomy" id="1117647"/>
    <lineage>
        <taxon>Bacteria</taxon>
        <taxon>Pseudomonadati</taxon>
        <taxon>Pseudomonadota</taxon>
        <taxon>Gammaproteobacteria</taxon>
        <taxon>Cellvibrionales</taxon>
        <taxon>Cellvibrionaceae</taxon>
        <taxon>Simiduia</taxon>
    </lineage>
</organism>
<dbReference type="OrthoDB" id="12976at2"/>
<evidence type="ECO:0000256" key="1">
    <source>
        <dbReference type="ARBA" id="ARBA00004418"/>
    </source>
</evidence>
<keyword evidence="3 7" id="KW-0732">Signal</keyword>
<reference evidence="10 11" key="1">
    <citation type="journal article" date="2013" name="Genome Announc.">
        <title>Complete genome sequence of Simiduia agarivorans SA1(T), a marine bacterium able to degrade a variety of polysaccharides.</title>
        <authorList>
            <person name="Lin S.Y."/>
            <person name="Shieh W.Y."/>
            <person name="Chen J.S."/>
            <person name="Tang S.L."/>
        </authorList>
    </citation>
    <scope>NUCLEOTIDE SEQUENCE [LARGE SCALE GENOMIC DNA]</scope>
    <source>
        <strain evidence="11">DSM 21679 / JCM 13881 / BCRC 17597 / SA1</strain>
    </source>
</reference>
<sequence length="254" mass="26991">MLKPMLIAMGIGLALASGQVTAQLAPSALPVSPDVEAHLKRKIGAAIPHMAVTGIQPGPFPGIYAVSLSNGPTLYTDAKGDMLVAGDLYSIKGQKLVNVRELELQKVRKPMLASLNKDDMIVFPAEGKQKGAIYIFTDVDCGYCRKLHQEVPALNKAGVEVRYLAYPRAGIASESYNKLAHAWCADDPNATLTRLKQGQQVSGTVCSDNPIAAQYQLGAEMGVGGTPAIFLESGEMIPGYKPAPELLKMLGIDS</sequence>
<dbReference type="Gene3D" id="3.40.30.10">
    <property type="entry name" value="Glutaredoxin"/>
    <property type="match status" value="1"/>
</dbReference>
<evidence type="ECO:0000313" key="10">
    <source>
        <dbReference type="EMBL" id="AFU97901.1"/>
    </source>
</evidence>
<comment type="subcellular location">
    <subcellularLocation>
        <location evidence="1 7">Periplasm</location>
    </subcellularLocation>
</comment>
<comment type="function">
    <text evidence="7">Required for disulfide bond formation in some periplasmic proteins. Acts by transferring its disulfide bond to other proteins and is reduced in the process.</text>
</comment>
<dbReference type="HOGENOM" id="CLU_083593_0_0_6"/>
<dbReference type="RefSeq" id="WP_015046074.1">
    <property type="nucleotide sequence ID" value="NC_018868.3"/>
</dbReference>
<comment type="similarity">
    <text evidence="2 7">Belongs to the thioredoxin family. DsbC subfamily.</text>
</comment>
<dbReference type="Pfam" id="PF13098">
    <property type="entry name" value="Thioredoxin_2"/>
    <property type="match status" value="1"/>
</dbReference>
<evidence type="ECO:0000256" key="4">
    <source>
        <dbReference type="ARBA" id="ARBA00022764"/>
    </source>
</evidence>
<feature type="signal peptide" evidence="7">
    <location>
        <begin position="1"/>
        <end position="22"/>
    </location>
</feature>
<evidence type="ECO:0000256" key="3">
    <source>
        <dbReference type="ARBA" id="ARBA00022729"/>
    </source>
</evidence>
<evidence type="ECO:0000256" key="6">
    <source>
        <dbReference type="ARBA" id="ARBA00023284"/>
    </source>
</evidence>
<keyword evidence="5" id="KW-1015">Disulfide bond</keyword>
<name>K4KG17_SIMAS</name>
<evidence type="ECO:0000313" key="11">
    <source>
        <dbReference type="Proteomes" id="UP000000466"/>
    </source>
</evidence>
<gene>
    <name evidence="10" type="ordered locus">M5M_03460</name>
</gene>
<dbReference type="CDD" id="cd03020">
    <property type="entry name" value="DsbA_DsbC_DsbG"/>
    <property type="match status" value="1"/>
</dbReference>
<protein>
    <recommendedName>
        <fullName evidence="7">Thiol:disulfide interchange protein</fullName>
    </recommendedName>
</protein>
<dbReference type="SUPFAM" id="SSF54423">
    <property type="entry name" value="DsbC/DsbG N-terminal domain-like"/>
    <property type="match status" value="1"/>
</dbReference>
<keyword evidence="6 7" id="KW-0676">Redox-active center</keyword>
<dbReference type="Pfam" id="PF10411">
    <property type="entry name" value="DsbC_N"/>
    <property type="match status" value="1"/>
</dbReference>
<dbReference type="eggNOG" id="COG1651">
    <property type="taxonomic scope" value="Bacteria"/>
</dbReference>
<feature type="domain" description="Disulphide bond isomerase DsbC/G N-terminal" evidence="8">
    <location>
        <begin position="36"/>
        <end position="97"/>
    </location>
</feature>
<dbReference type="InterPro" id="IPR012336">
    <property type="entry name" value="Thioredoxin-like_fold"/>
</dbReference>
<dbReference type="GO" id="GO:0042597">
    <property type="term" value="C:periplasmic space"/>
    <property type="evidence" value="ECO:0007669"/>
    <property type="project" value="UniProtKB-SubCell"/>
</dbReference>
<dbReference type="PANTHER" id="PTHR35272:SF3">
    <property type="entry name" value="THIOL:DISULFIDE INTERCHANGE PROTEIN DSBC"/>
    <property type="match status" value="1"/>
</dbReference>
<evidence type="ECO:0000259" key="9">
    <source>
        <dbReference type="Pfam" id="PF13098"/>
    </source>
</evidence>
<dbReference type="InterPro" id="IPR018950">
    <property type="entry name" value="DiS-bond_isomerase_DsbC/G_N"/>
</dbReference>
<dbReference type="KEGG" id="saga:M5M_03460"/>
<feature type="chain" id="PRO_5010005183" description="Thiol:disulfide interchange protein" evidence="7">
    <location>
        <begin position="23"/>
        <end position="254"/>
    </location>
</feature>
<dbReference type="GO" id="GO:0016853">
    <property type="term" value="F:isomerase activity"/>
    <property type="evidence" value="ECO:0007669"/>
    <property type="project" value="UniProtKB-KW"/>
</dbReference>
<dbReference type="PANTHER" id="PTHR35272">
    <property type="entry name" value="THIOL:DISULFIDE INTERCHANGE PROTEIN DSBC-RELATED"/>
    <property type="match status" value="1"/>
</dbReference>
<dbReference type="STRING" id="1117647.M5M_03460"/>
<evidence type="ECO:0000256" key="2">
    <source>
        <dbReference type="ARBA" id="ARBA00009813"/>
    </source>
</evidence>
<dbReference type="EMBL" id="CP003746">
    <property type="protein sequence ID" value="AFU97901.1"/>
    <property type="molecule type" value="Genomic_DNA"/>
</dbReference>
<feature type="domain" description="Thioredoxin-like fold" evidence="9">
    <location>
        <begin position="125"/>
        <end position="250"/>
    </location>
</feature>
<dbReference type="InterPro" id="IPR033954">
    <property type="entry name" value="DiS-bond_Isoase_DsbC/G"/>
</dbReference>
<evidence type="ECO:0000259" key="8">
    <source>
        <dbReference type="Pfam" id="PF10411"/>
    </source>
</evidence>
<accession>K4KG17</accession>
<dbReference type="InterPro" id="IPR009094">
    <property type="entry name" value="DiS-bond_isomerase_DsbC/G_N_sf"/>
</dbReference>
<dbReference type="InterPro" id="IPR051470">
    <property type="entry name" value="Thiol:disulfide_interchange"/>
</dbReference>